<evidence type="ECO:0000256" key="1">
    <source>
        <dbReference type="SAM" id="MobiDB-lite"/>
    </source>
</evidence>
<evidence type="ECO:0000313" key="2">
    <source>
        <dbReference type="EMBL" id="MPN05380.1"/>
    </source>
</evidence>
<organism evidence="2">
    <name type="scientific">bioreactor metagenome</name>
    <dbReference type="NCBI Taxonomy" id="1076179"/>
    <lineage>
        <taxon>unclassified sequences</taxon>
        <taxon>metagenomes</taxon>
        <taxon>ecological metagenomes</taxon>
    </lineage>
</organism>
<reference evidence="2" key="1">
    <citation type="submission" date="2019-08" db="EMBL/GenBank/DDBJ databases">
        <authorList>
            <person name="Kucharzyk K."/>
            <person name="Murdoch R.W."/>
            <person name="Higgins S."/>
            <person name="Loffler F."/>
        </authorList>
    </citation>
    <scope>NUCLEOTIDE SEQUENCE</scope>
</reference>
<gene>
    <name evidence="2" type="ORF">SDC9_152630</name>
</gene>
<feature type="compositionally biased region" description="Low complexity" evidence="1">
    <location>
        <begin position="1"/>
        <end position="13"/>
    </location>
</feature>
<accession>A0A645EVA7</accession>
<dbReference type="EMBL" id="VSSQ01051296">
    <property type="protein sequence ID" value="MPN05380.1"/>
    <property type="molecule type" value="Genomic_DNA"/>
</dbReference>
<feature type="region of interest" description="Disordered" evidence="1">
    <location>
        <begin position="1"/>
        <end position="29"/>
    </location>
</feature>
<dbReference type="AlphaFoldDB" id="A0A645EVA7"/>
<proteinExistence type="predicted"/>
<protein>
    <submittedName>
        <fullName evidence="2">Uncharacterized protein</fullName>
    </submittedName>
</protein>
<sequence length="95" mass="10021">MRPDVGQGAQLNLGGVGGGVSGSGVDESLPPQAARLARTSVATRPRSEITRFMESLPLQWVSEVGRKVERSTPSQRLQALRCNSGGEWLGCFAPG</sequence>
<name>A0A645EVA7_9ZZZZ</name>
<comment type="caution">
    <text evidence="2">The sequence shown here is derived from an EMBL/GenBank/DDBJ whole genome shotgun (WGS) entry which is preliminary data.</text>
</comment>